<dbReference type="Gene3D" id="1.20.1090.10">
    <property type="entry name" value="Dehydroquinate synthase-like - alpha domain"/>
    <property type="match status" value="1"/>
</dbReference>
<dbReference type="EMBL" id="JALBUR010000003">
    <property type="protein sequence ID" value="MDX8418886.1"/>
    <property type="molecule type" value="Genomic_DNA"/>
</dbReference>
<dbReference type="RefSeq" id="WP_370595470.1">
    <property type="nucleotide sequence ID" value="NZ_JALBUR010000003.1"/>
</dbReference>
<keyword evidence="5" id="KW-1185">Reference proteome</keyword>
<protein>
    <submittedName>
        <fullName evidence="4">Iron-containing alcohol dehydrogenase</fullName>
    </submittedName>
</protein>
<dbReference type="Pfam" id="PF00465">
    <property type="entry name" value="Fe-ADH"/>
    <property type="match status" value="1"/>
</dbReference>
<dbReference type="InterPro" id="IPR056798">
    <property type="entry name" value="ADH_Fe_C"/>
</dbReference>
<dbReference type="Proteomes" id="UP001286174">
    <property type="component" value="Unassembled WGS sequence"/>
</dbReference>
<dbReference type="GO" id="GO:0008106">
    <property type="term" value="F:alcohol dehydrogenase (NADP+) activity"/>
    <property type="evidence" value="ECO:0007669"/>
    <property type="project" value="TreeGrafter"/>
</dbReference>
<dbReference type="Pfam" id="PF25137">
    <property type="entry name" value="ADH_Fe_C"/>
    <property type="match status" value="1"/>
</dbReference>
<dbReference type="GO" id="GO:0046872">
    <property type="term" value="F:metal ion binding"/>
    <property type="evidence" value="ECO:0007669"/>
    <property type="project" value="InterPro"/>
</dbReference>
<dbReference type="GO" id="GO:1990002">
    <property type="term" value="F:methylglyoxal reductase (NADPH) (acetol producing) activity"/>
    <property type="evidence" value="ECO:0007669"/>
    <property type="project" value="TreeGrafter"/>
</dbReference>
<sequence length="384" mass="41750">MESFEYQAGTKVLFGKGQIEHLPEEIGKFGRKVLLCYGGGSIKRNGIYQQIYDLLKDCEIYELAGIAPNPRITSVKEGIALCKEHGIDVVLAVGGGSVIDCAKVVAAGVYYDGDPWKMVSENIQTENALPLVSVLTLAATGSEYDDGAVITNLDTNEKLGYGNPLTMPKVSILDPTYTYTVPAKQTAAGSIDIMSHLLEQYFGPDNTYLADQMLAGAIKTVIRYAPVAVKEPDNAQARGELMWTSSLACNGILSQGCAYGGWCCHAIEHELSAFYDVTHGVGLAIITPRWMRHILNEKSVGRFAQYGRDVCGITGLDDQETAEKAIDETEKFFASLGVPMTLRELGIGEEHFDEMAEHAGRGRLANAYVPLLKEDVKAILHDCL</sequence>
<dbReference type="PANTHER" id="PTHR43633">
    <property type="entry name" value="ALCOHOL DEHYDROGENASE YQHD"/>
    <property type="match status" value="1"/>
</dbReference>
<dbReference type="PROSITE" id="PS00913">
    <property type="entry name" value="ADH_IRON_1"/>
    <property type="match status" value="1"/>
</dbReference>
<evidence type="ECO:0000313" key="5">
    <source>
        <dbReference type="Proteomes" id="UP001286174"/>
    </source>
</evidence>
<accession>A0AB35U2U2</accession>
<dbReference type="GO" id="GO:0005829">
    <property type="term" value="C:cytosol"/>
    <property type="evidence" value="ECO:0007669"/>
    <property type="project" value="TreeGrafter"/>
</dbReference>
<dbReference type="InterPro" id="IPR018211">
    <property type="entry name" value="ADH_Fe_CS"/>
</dbReference>
<proteinExistence type="predicted"/>
<feature type="domain" description="Fe-containing alcohol dehydrogenase-like C-terminal" evidence="3">
    <location>
        <begin position="186"/>
        <end position="382"/>
    </location>
</feature>
<organism evidence="4 5">
    <name type="scientific">Grylomicrobium aquisgranensis</name>
    <dbReference type="NCBI Taxonomy" id="2926318"/>
    <lineage>
        <taxon>Bacteria</taxon>
        <taxon>Bacillati</taxon>
        <taxon>Bacillota</taxon>
        <taxon>Erysipelotrichia</taxon>
        <taxon>Erysipelotrichales</taxon>
        <taxon>Erysipelotrichaceae</taxon>
        <taxon>Grylomicrobium</taxon>
    </lineage>
</organism>
<reference evidence="4 5" key="1">
    <citation type="submission" date="2022-03" db="EMBL/GenBank/DDBJ databases">
        <title>Novel taxa within the pig intestine.</title>
        <authorList>
            <person name="Wylensek D."/>
            <person name="Bishof K."/>
            <person name="Afrizal A."/>
            <person name="Clavel T."/>
        </authorList>
    </citation>
    <scope>NUCLEOTIDE SEQUENCE [LARGE SCALE GENOMIC DNA]</scope>
    <source>
        <strain evidence="4 5">CLA-KB-P133</strain>
    </source>
</reference>
<keyword evidence="1" id="KW-0560">Oxidoreductase</keyword>
<dbReference type="AlphaFoldDB" id="A0AB35U2U2"/>
<comment type="caution">
    <text evidence="4">The sequence shown here is derived from an EMBL/GenBank/DDBJ whole genome shotgun (WGS) entry which is preliminary data.</text>
</comment>
<evidence type="ECO:0000313" key="4">
    <source>
        <dbReference type="EMBL" id="MDX8418886.1"/>
    </source>
</evidence>
<dbReference type="CDD" id="cd08187">
    <property type="entry name" value="BDH"/>
    <property type="match status" value="1"/>
</dbReference>
<dbReference type="Gene3D" id="3.40.50.1970">
    <property type="match status" value="1"/>
</dbReference>
<dbReference type="PROSITE" id="PS00060">
    <property type="entry name" value="ADH_IRON_2"/>
    <property type="match status" value="1"/>
</dbReference>
<evidence type="ECO:0000256" key="1">
    <source>
        <dbReference type="ARBA" id="ARBA00023002"/>
    </source>
</evidence>
<dbReference type="PANTHER" id="PTHR43633:SF1">
    <property type="entry name" value="ALCOHOL DEHYDROGENASE YQHD"/>
    <property type="match status" value="1"/>
</dbReference>
<dbReference type="GO" id="GO:1990362">
    <property type="term" value="F:butanol dehydrogenase (NAD+) activity"/>
    <property type="evidence" value="ECO:0007669"/>
    <property type="project" value="InterPro"/>
</dbReference>
<dbReference type="SUPFAM" id="SSF56796">
    <property type="entry name" value="Dehydroquinate synthase-like"/>
    <property type="match status" value="1"/>
</dbReference>
<dbReference type="InterPro" id="IPR001670">
    <property type="entry name" value="ADH_Fe/GldA"/>
</dbReference>
<name>A0AB35U2U2_9FIRM</name>
<dbReference type="InterPro" id="IPR044731">
    <property type="entry name" value="BDH-like"/>
</dbReference>
<evidence type="ECO:0000259" key="2">
    <source>
        <dbReference type="Pfam" id="PF00465"/>
    </source>
</evidence>
<feature type="domain" description="Alcohol dehydrogenase iron-type/glycerol dehydrogenase GldA" evidence="2">
    <location>
        <begin position="10"/>
        <end position="175"/>
    </location>
</feature>
<gene>
    <name evidence="4" type="ORF">MOZ60_02115</name>
</gene>
<dbReference type="FunFam" id="3.40.50.1970:FF:000003">
    <property type="entry name" value="Alcohol dehydrogenase, iron-containing"/>
    <property type="match status" value="1"/>
</dbReference>
<evidence type="ECO:0000259" key="3">
    <source>
        <dbReference type="Pfam" id="PF25137"/>
    </source>
</evidence>